<dbReference type="PRINTS" id="PR00455">
    <property type="entry name" value="HTHTETR"/>
</dbReference>
<dbReference type="AlphaFoldDB" id="A0A7I8E2D9"/>
<dbReference type="InterPro" id="IPR001647">
    <property type="entry name" value="HTH_TetR"/>
</dbReference>
<organism evidence="4 7">
    <name type="scientific">Faecalibacillus intestinalis</name>
    <dbReference type="NCBI Taxonomy" id="1982626"/>
    <lineage>
        <taxon>Bacteria</taxon>
        <taxon>Bacillati</taxon>
        <taxon>Bacillota</taxon>
        <taxon>Erysipelotrichia</taxon>
        <taxon>Erysipelotrichales</taxon>
        <taxon>Coprobacillaceae</taxon>
        <taxon>Faecalibacillus</taxon>
    </lineage>
</organism>
<evidence type="ECO:0000313" key="4">
    <source>
        <dbReference type="EMBL" id="BCL57940.1"/>
    </source>
</evidence>
<name>A0A7I8E2D9_9FIRM</name>
<protein>
    <submittedName>
        <fullName evidence="4">TetR family transcriptional regulator</fullName>
    </submittedName>
    <submittedName>
        <fullName evidence="5">TetR/AcrR family transcriptional regulator</fullName>
    </submittedName>
</protein>
<sequence length="201" mass="23126">MRQETQGVTETLIKNATEEFLEYGFTKASLRRIAGSSGVSTNSIYTRFKDKEGLFKAIVDDAADGLMNIYLESIQKAKESTNLDQACLEGGQGTNFVLDYVYQHLQEFKLIFCCSAGTEYEDYLDRLGEIEESYYLEFVRKYGQDKMTVDPFFIHVFCRAGWQTIYEVVMHNRTYKEAQSFMDSTVLFNRAGWKAVMGIEK</sequence>
<dbReference type="Proteomes" id="UP001204814">
    <property type="component" value="Unassembled WGS sequence"/>
</dbReference>
<gene>
    <name evidence="4" type="ORF">Fi14EGH31_16520</name>
    <name evidence="5" type="ORF">LJD74_08180</name>
    <name evidence="6" type="ORF">NE542_00280</name>
</gene>
<evidence type="ECO:0000259" key="3">
    <source>
        <dbReference type="PROSITE" id="PS50977"/>
    </source>
</evidence>
<evidence type="ECO:0000256" key="2">
    <source>
        <dbReference type="PROSITE-ProRule" id="PRU00335"/>
    </source>
</evidence>
<dbReference type="Pfam" id="PF00440">
    <property type="entry name" value="TetR_N"/>
    <property type="match status" value="1"/>
</dbReference>
<dbReference type="PROSITE" id="PS50977">
    <property type="entry name" value="HTH_TETR_2"/>
    <property type="match status" value="1"/>
</dbReference>
<evidence type="ECO:0000313" key="5">
    <source>
        <dbReference type="EMBL" id="MCB8561978.1"/>
    </source>
</evidence>
<feature type="domain" description="HTH tetR-type" evidence="3">
    <location>
        <begin position="6"/>
        <end position="66"/>
    </location>
</feature>
<dbReference type="EMBL" id="JANGBO010000001">
    <property type="protein sequence ID" value="MCQ5060278.1"/>
    <property type="molecule type" value="Genomic_DNA"/>
</dbReference>
<reference evidence="5" key="3">
    <citation type="submission" date="2021-10" db="EMBL/GenBank/DDBJ databases">
        <title>Collection of gut derived symbiotic bacterial strains cultured from healthy donors.</title>
        <authorList>
            <person name="Lin H."/>
            <person name="Littmann E."/>
            <person name="Kohout C."/>
            <person name="Pamer E.G."/>
        </authorList>
    </citation>
    <scope>NUCLEOTIDE SEQUENCE</scope>
    <source>
        <strain evidence="5">DFI.5.2</strain>
    </source>
</reference>
<feature type="DNA-binding region" description="H-T-H motif" evidence="2">
    <location>
        <begin position="29"/>
        <end position="48"/>
    </location>
</feature>
<dbReference type="RefSeq" id="WP_022001708.1">
    <property type="nucleotide sequence ID" value="NZ_AP024085.1"/>
</dbReference>
<dbReference type="KEGG" id="fit:Fi14EGH31_16520"/>
<dbReference type="Proteomes" id="UP001197827">
    <property type="component" value="Unassembled WGS sequence"/>
</dbReference>
<evidence type="ECO:0000313" key="7">
    <source>
        <dbReference type="Proteomes" id="UP000593842"/>
    </source>
</evidence>
<proteinExistence type="predicted"/>
<evidence type="ECO:0000256" key="1">
    <source>
        <dbReference type="ARBA" id="ARBA00023125"/>
    </source>
</evidence>
<dbReference type="Proteomes" id="UP000593842">
    <property type="component" value="Chromosome"/>
</dbReference>
<reference evidence="4" key="1">
    <citation type="journal article" date="2020" name="Microbiol. Resour. Announc.">
        <title>Complete Genome Sequence of Faecalibacillus intestinalis JCM 34082, Isolated from Feces from a Healthy Japanese Female.</title>
        <authorList>
            <person name="Sakamoto M."/>
            <person name="Ikeyama N."/>
            <person name="Toyoda A."/>
            <person name="Murakami T."/>
            <person name="Mori H."/>
            <person name="Ohkuma M."/>
        </authorList>
    </citation>
    <scope>NUCLEOTIDE SEQUENCE</scope>
    <source>
        <strain evidence="4">14EGH31</strain>
    </source>
</reference>
<evidence type="ECO:0000313" key="6">
    <source>
        <dbReference type="EMBL" id="MCQ5060278.1"/>
    </source>
</evidence>
<accession>A0A7I8E2D9</accession>
<keyword evidence="1 2" id="KW-0238">DNA-binding</keyword>
<dbReference type="SUPFAM" id="SSF46689">
    <property type="entry name" value="Homeodomain-like"/>
    <property type="match status" value="1"/>
</dbReference>
<dbReference type="Gene3D" id="1.10.357.10">
    <property type="entry name" value="Tetracycline Repressor, domain 2"/>
    <property type="match status" value="1"/>
</dbReference>
<dbReference type="GeneID" id="70580083"/>
<dbReference type="GO" id="GO:0003677">
    <property type="term" value="F:DNA binding"/>
    <property type="evidence" value="ECO:0007669"/>
    <property type="project" value="UniProtKB-UniRule"/>
</dbReference>
<reference evidence="6" key="4">
    <citation type="submission" date="2022-06" db="EMBL/GenBank/DDBJ databases">
        <title>Isolation of gut microbiota from human fecal samples.</title>
        <authorList>
            <person name="Pamer E.G."/>
            <person name="Barat B."/>
            <person name="Waligurski E."/>
            <person name="Medina S."/>
            <person name="Paddock L."/>
            <person name="Mostad J."/>
        </authorList>
    </citation>
    <scope>NUCLEOTIDE SEQUENCE</scope>
    <source>
        <strain evidence="6">DFI.6.24</strain>
    </source>
</reference>
<dbReference type="EMBL" id="AP024085">
    <property type="protein sequence ID" value="BCL57940.1"/>
    <property type="molecule type" value="Genomic_DNA"/>
</dbReference>
<dbReference type="EMBL" id="JAJDKQ010000014">
    <property type="protein sequence ID" value="MCB8561978.1"/>
    <property type="molecule type" value="Genomic_DNA"/>
</dbReference>
<reference evidence="7" key="2">
    <citation type="submission" date="2020-09" db="EMBL/GenBank/DDBJ databases">
        <title>Complete genome sequencing of Faecalibacillus intestinalis strain 14EGH31.</title>
        <authorList>
            <person name="Sakamoto M."/>
            <person name="Murakami T."/>
            <person name="Mori H."/>
        </authorList>
    </citation>
    <scope>NUCLEOTIDE SEQUENCE [LARGE SCALE GENOMIC DNA]</scope>
    <source>
        <strain evidence="7">14EGH31</strain>
    </source>
</reference>
<dbReference type="InterPro" id="IPR009057">
    <property type="entry name" value="Homeodomain-like_sf"/>
</dbReference>